<keyword evidence="9" id="KW-1185">Reference proteome</keyword>
<dbReference type="PANTHER" id="PTHR34218:SF4">
    <property type="entry name" value="ACYL-HOMOSERINE LACTONE ACYLASE QUIP"/>
    <property type="match status" value="1"/>
</dbReference>
<dbReference type="GO" id="GO:0016811">
    <property type="term" value="F:hydrolase activity, acting on carbon-nitrogen (but not peptide) bonds, in linear amides"/>
    <property type="evidence" value="ECO:0007669"/>
    <property type="project" value="InterPro"/>
</dbReference>
<evidence type="ECO:0008006" key="10">
    <source>
        <dbReference type="Google" id="ProtNLM"/>
    </source>
</evidence>
<dbReference type="AlphaFoldDB" id="A0A167CBD0"/>
<dbReference type="InterPro" id="IPR014395">
    <property type="entry name" value="Pen/GL7ACA/AHL_acylase"/>
</dbReference>
<feature type="binding site" evidence="6">
    <location>
        <position position="329"/>
    </location>
    <ligand>
        <name>Ca(2+)</name>
        <dbReference type="ChEBI" id="CHEBI:29108"/>
    </ligand>
</feature>
<dbReference type="InterPro" id="IPR023343">
    <property type="entry name" value="Penicillin_amidase_dom1"/>
</dbReference>
<comment type="similarity">
    <text evidence="1">Belongs to the peptidase S45 family.</text>
</comment>
<keyword evidence="7" id="KW-0472">Membrane</keyword>
<name>A0A167CBD0_9GAMM</name>
<evidence type="ECO:0000256" key="5">
    <source>
        <dbReference type="PIRSR" id="PIRSR001227-1"/>
    </source>
</evidence>
<keyword evidence="3" id="KW-0865">Zymogen</keyword>
<feature type="binding site" evidence="6">
    <location>
        <position position="332"/>
    </location>
    <ligand>
        <name>Ca(2+)</name>
        <dbReference type="ChEBI" id="CHEBI:29108"/>
    </ligand>
</feature>
<keyword evidence="6" id="KW-0106">Calcium</keyword>
<dbReference type="Gene3D" id="1.10.439.10">
    <property type="entry name" value="Penicillin Amidohydrolase, domain 1"/>
    <property type="match status" value="1"/>
</dbReference>
<evidence type="ECO:0000256" key="6">
    <source>
        <dbReference type="PIRSR" id="PIRSR001227-2"/>
    </source>
</evidence>
<dbReference type="Pfam" id="PF01804">
    <property type="entry name" value="Penicil_amidase"/>
    <property type="match status" value="1"/>
</dbReference>
<organism evidence="8 9">
    <name type="scientific">Pseudoalteromonas luteoviolacea DSM 6061</name>
    <dbReference type="NCBI Taxonomy" id="1365250"/>
    <lineage>
        <taxon>Bacteria</taxon>
        <taxon>Pseudomonadati</taxon>
        <taxon>Pseudomonadota</taxon>
        <taxon>Gammaproteobacteria</taxon>
        <taxon>Alteromonadales</taxon>
        <taxon>Pseudoalteromonadaceae</taxon>
        <taxon>Pseudoalteromonas</taxon>
    </lineage>
</organism>
<dbReference type="PANTHER" id="PTHR34218">
    <property type="entry name" value="PEPTIDASE S45 PENICILLIN AMIDASE"/>
    <property type="match status" value="1"/>
</dbReference>
<feature type="transmembrane region" description="Helical" evidence="7">
    <location>
        <begin position="12"/>
        <end position="34"/>
    </location>
</feature>
<comment type="subunit">
    <text evidence="4">Heterodimer of an alpha subunit and a beta subunit processed from the same precursor.</text>
</comment>
<feature type="active site" description="Nucleophile" evidence="5">
    <location>
        <position position="257"/>
    </location>
</feature>
<accession>A0A167CBD0</accession>
<evidence type="ECO:0000256" key="1">
    <source>
        <dbReference type="ARBA" id="ARBA00006586"/>
    </source>
</evidence>
<keyword evidence="2" id="KW-0378">Hydrolase</keyword>
<dbReference type="RefSeq" id="WP_063358778.1">
    <property type="nucleotide sequence ID" value="NZ_AQHB01000039.1"/>
</dbReference>
<evidence type="ECO:0000256" key="7">
    <source>
        <dbReference type="SAM" id="Phobius"/>
    </source>
</evidence>
<dbReference type="PATRIC" id="fig|1365250.3.peg.114"/>
<dbReference type="Proteomes" id="UP000076643">
    <property type="component" value="Unassembled WGS sequence"/>
</dbReference>
<dbReference type="SUPFAM" id="SSF56235">
    <property type="entry name" value="N-terminal nucleophile aminohydrolases (Ntn hydrolases)"/>
    <property type="match status" value="1"/>
</dbReference>
<evidence type="ECO:0000256" key="4">
    <source>
        <dbReference type="ARBA" id="ARBA00038735"/>
    </source>
</evidence>
<dbReference type="Gene3D" id="2.30.120.10">
    <property type="match status" value="1"/>
</dbReference>
<keyword evidence="7" id="KW-1133">Transmembrane helix</keyword>
<comment type="caution">
    <text evidence="8">The sequence shown here is derived from an EMBL/GenBank/DDBJ whole genome shotgun (WGS) entry which is preliminary data.</text>
</comment>
<dbReference type="InterPro" id="IPR002692">
    <property type="entry name" value="S45"/>
</dbReference>
<feature type="binding site" evidence="6">
    <location>
        <position position="193"/>
    </location>
    <ligand>
        <name>Ca(2+)</name>
        <dbReference type="ChEBI" id="CHEBI:29108"/>
    </ligand>
</feature>
<dbReference type="CDD" id="cd03747">
    <property type="entry name" value="Ntn_PGA_like"/>
    <property type="match status" value="1"/>
</dbReference>
<dbReference type="Gene3D" id="3.60.20.10">
    <property type="entry name" value="Glutamine Phosphoribosylpyrophosphate, subunit 1, domain 1"/>
    <property type="match status" value="1"/>
</dbReference>
<comment type="cofactor">
    <cofactor evidence="6">
        <name>Ca(2+)</name>
        <dbReference type="ChEBI" id="CHEBI:29108"/>
    </cofactor>
    <text evidence="6">Binds 1 Ca(2+) ion per dimer.</text>
</comment>
<gene>
    <name evidence="8" type="ORF">N475_06180</name>
</gene>
<sequence length="816" mass="91291">MNSSSGGHPILIRFGLFVFLPIIVLLLMSAWYIGQSLPKSTGESYVTGLTNSVKVSRDEDGIVYINAETNEDAYFALGYAHAQDRMWQLEFQRRIVQGRLSEVFGTDTVPYDAWMRTLGLDRAAKSSWEVLSPNAKASLTSYAAGINAWLEAKPQLPVEFEVLGITPEKWTEYDSLAWIKVFALNLSGNLSVELANSLSINKMSEEQRSQIYGDYPKGAPVTVSYLKQHSIDSLTALLQNNLNIEKNLKIGGKYVGSNAWVISGEHTANGAPLLANDPHLGLQLPSPWYVASLKGSTLNVTGMTLVGLPVVIFGRNEQVAWGGTNMMADTQDLYVEQLNPSNSSEYKYEGEWIQFETRTELVDVKAEFPESLRYPLEPVKVEVKTSVNGPIITGVNGAIDQPVALKWTALMPKDTSYESFFKANYAKNWDEFKHAFSFHVAPALNIVYADQDNNIAYIGIGKIPKRNHGNGQLPSPGWLESHQWKGFIPFEEMPSSLNPESGYLINANNKVADENYAYFISNDWAHPARAERIEQLIVEKIASGQKVDIDYTKRMHGDEIDISAVRLAKYLSGFKGETESQKDAIERLQNWSGNMAQDSIGATVFYMWVRNLREALFKDTFTSSWGEDEKQAILQSELELIEYGEVLTAIEQSPQDWCKPDGDCRSLILSSLDSATEQISKLVGGNSNDWQWGRLQKTTYEHSVFSRVNLLDIIFNREISNGGAPNTINVASGRFDKSEGFQQIFGASFRQIISMGKVEKRHLYMNSTGQSGNILSDHYDDMIKPFQEVKYFKLEKPSQTNHLLTLLPEINGGGKK</sequence>
<dbReference type="InterPro" id="IPR043147">
    <property type="entry name" value="Penicillin_amidase_A-knob"/>
</dbReference>
<dbReference type="EMBL" id="AUYB01000013">
    <property type="protein sequence ID" value="KZN47461.1"/>
    <property type="molecule type" value="Genomic_DNA"/>
</dbReference>
<evidence type="ECO:0000313" key="9">
    <source>
        <dbReference type="Proteomes" id="UP000076643"/>
    </source>
</evidence>
<protein>
    <recommendedName>
        <fullName evidence="10">Penicillin amidase</fullName>
    </recommendedName>
</protein>
<keyword evidence="7" id="KW-0812">Transmembrane</keyword>
<dbReference type="Gene3D" id="1.10.1400.10">
    <property type="match status" value="1"/>
</dbReference>
<dbReference type="PIRSF" id="PIRSF001227">
    <property type="entry name" value="Pen_acylase"/>
    <property type="match status" value="1"/>
</dbReference>
<dbReference type="GO" id="GO:0017000">
    <property type="term" value="P:antibiotic biosynthetic process"/>
    <property type="evidence" value="ECO:0007669"/>
    <property type="project" value="InterPro"/>
</dbReference>
<dbReference type="InterPro" id="IPR043146">
    <property type="entry name" value="Penicillin_amidase_N_B-knob"/>
</dbReference>
<reference evidence="8 9" key="1">
    <citation type="submission" date="2013-07" db="EMBL/GenBank/DDBJ databases">
        <title>Comparative Genomic and Metabolomic Analysis of Twelve Strains of Pseudoalteromonas luteoviolacea.</title>
        <authorList>
            <person name="Vynne N.G."/>
            <person name="Mansson M."/>
            <person name="Gram L."/>
        </authorList>
    </citation>
    <scope>NUCLEOTIDE SEQUENCE [LARGE SCALE GENOMIC DNA]</scope>
    <source>
        <strain evidence="8 9">DSM 6061</strain>
    </source>
</reference>
<evidence type="ECO:0000256" key="3">
    <source>
        <dbReference type="ARBA" id="ARBA00023145"/>
    </source>
</evidence>
<dbReference type="InterPro" id="IPR029055">
    <property type="entry name" value="Ntn_hydrolases_N"/>
</dbReference>
<evidence type="ECO:0000313" key="8">
    <source>
        <dbReference type="EMBL" id="KZN47461.1"/>
    </source>
</evidence>
<dbReference type="GO" id="GO:0046872">
    <property type="term" value="F:metal ion binding"/>
    <property type="evidence" value="ECO:0007669"/>
    <property type="project" value="UniProtKB-KW"/>
</dbReference>
<proteinExistence type="inferred from homology"/>
<keyword evidence="6" id="KW-0479">Metal-binding</keyword>
<evidence type="ECO:0000256" key="2">
    <source>
        <dbReference type="ARBA" id="ARBA00022801"/>
    </source>
</evidence>